<dbReference type="EMBL" id="JBHTNZ010000060">
    <property type="protein sequence ID" value="MFD1464038.1"/>
    <property type="molecule type" value="Genomic_DNA"/>
</dbReference>
<keyword evidence="2" id="KW-1185">Reference proteome</keyword>
<sequence length="104" mass="12014">MKRKQFYPTCRICDKLSADMTHCLIYGQLKPAQIDDKQAAATCTTNGDYIRYLHATPNHHNYVALDEREEFENKFGITLEGWVQQTFGKESKIEVKSSDDLPKQ</sequence>
<protein>
    <submittedName>
        <fullName evidence="1">Uncharacterized protein</fullName>
    </submittedName>
</protein>
<reference evidence="2" key="1">
    <citation type="journal article" date="2019" name="Int. J. Syst. Evol. Microbiol.">
        <title>The Global Catalogue of Microorganisms (GCM) 10K type strain sequencing project: providing services to taxonomists for standard genome sequencing and annotation.</title>
        <authorList>
            <consortium name="The Broad Institute Genomics Platform"/>
            <consortium name="The Broad Institute Genome Sequencing Center for Infectious Disease"/>
            <person name="Wu L."/>
            <person name="Ma J."/>
        </authorList>
    </citation>
    <scope>NUCLEOTIDE SEQUENCE [LARGE SCALE GENOMIC DNA]</scope>
    <source>
        <strain evidence="2">CCM 9147</strain>
    </source>
</reference>
<proteinExistence type="predicted"/>
<organism evidence="1 2">
    <name type="scientific">Paenibacillus farraposensis</name>
    <dbReference type="NCBI Taxonomy" id="2807095"/>
    <lineage>
        <taxon>Bacteria</taxon>
        <taxon>Bacillati</taxon>
        <taxon>Bacillota</taxon>
        <taxon>Bacilli</taxon>
        <taxon>Bacillales</taxon>
        <taxon>Paenibacillaceae</taxon>
        <taxon>Paenibacillus</taxon>
    </lineage>
</organism>
<comment type="caution">
    <text evidence="1">The sequence shown here is derived from an EMBL/GenBank/DDBJ whole genome shotgun (WGS) entry which is preliminary data.</text>
</comment>
<evidence type="ECO:0000313" key="1">
    <source>
        <dbReference type="EMBL" id="MFD1464038.1"/>
    </source>
</evidence>
<accession>A0ABW4DJL8</accession>
<dbReference type="RefSeq" id="WP_229523034.1">
    <property type="nucleotide sequence ID" value="NZ_JAFFQR010000012.1"/>
</dbReference>
<gene>
    <name evidence="1" type="ORF">ACFQ5D_22400</name>
</gene>
<dbReference type="Proteomes" id="UP001597340">
    <property type="component" value="Unassembled WGS sequence"/>
</dbReference>
<evidence type="ECO:0000313" key="2">
    <source>
        <dbReference type="Proteomes" id="UP001597340"/>
    </source>
</evidence>
<name>A0ABW4DJL8_9BACL</name>